<keyword evidence="2" id="KW-1185">Reference proteome</keyword>
<comment type="caution">
    <text evidence="1">The sequence shown here is derived from an EMBL/GenBank/DDBJ whole genome shotgun (WGS) entry which is preliminary data.</text>
</comment>
<evidence type="ECO:0000313" key="1">
    <source>
        <dbReference type="EMBL" id="GBC05105.1"/>
    </source>
</evidence>
<evidence type="ECO:0000313" key="2">
    <source>
        <dbReference type="Proteomes" id="UP000247702"/>
    </source>
</evidence>
<accession>A0A2Z6S2M7</accession>
<name>A0A2Z6S2M7_9GLOM</name>
<proteinExistence type="predicted"/>
<sequence>MDTQRRNGFSVASIVKSRARSKTNVIMKANQIHISESELNSFGVTAEEWKKMQYEDEKDEKIRKYLSGMVLRWSTSR</sequence>
<reference evidence="1 2" key="1">
    <citation type="submission" date="2017-11" db="EMBL/GenBank/DDBJ databases">
        <title>The genome of Rhizophagus clarus HR1 reveals common genetic basis of auxotrophy among arbuscular mycorrhizal fungi.</title>
        <authorList>
            <person name="Kobayashi Y."/>
        </authorList>
    </citation>
    <scope>NUCLEOTIDE SEQUENCE [LARGE SCALE GENOMIC DNA]</scope>
    <source>
        <strain evidence="1 2">HR1</strain>
    </source>
</reference>
<organism evidence="1 2">
    <name type="scientific">Rhizophagus clarus</name>
    <dbReference type="NCBI Taxonomy" id="94130"/>
    <lineage>
        <taxon>Eukaryota</taxon>
        <taxon>Fungi</taxon>
        <taxon>Fungi incertae sedis</taxon>
        <taxon>Mucoromycota</taxon>
        <taxon>Glomeromycotina</taxon>
        <taxon>Glomeromycetes</taxon>
        <taxon>Glomerales</taxon>
        <taxon>Glomeraceae</taxon>
        <taxon>Rhizophagus</taxon>
    </lineage>
</organism>
<protein>
    <submittedName>
        <fullName evidence="1">Uncharacterized protein</fullName>
    </submittedName>
</protein>
<gene>
    <name evidence="1" type="ORF">RclHR1_06030005</name>
</gene>
<dbReference type="Proteomes" id="UP000247702">
    <property type="component" value="Unassembled WGS sequence"/>
</dbReference>
<dbReference type="EMBL" id="BEXD01003986">
    <property type="protein sequence ID" value="GBC05105.1"/>
    <property type="molecule type" value="Genomic_DNA"/>
</dbReference>
<dbReference type="AlphaFoldDB" id="A0A2Z6S2M7"/>